<reference evidence="3" key="1">
    <citation type="submission" date="2016-05" db="EMBL/GenBank/DDBJ databases">
        <authorList>
            <person name="Naeem Raeece"/>
        </authorList>
    </citation>
    <scope>NUCLEOTIDE SEQUENCE [LARGE SCALE GENOMIC DNA]</scope>
</reference>
<protein>
    <submittedName>
        <fullName evidence="2">PIR Superfamily Protein</fullName>
    </submittedName>
</protein>
<organism evidence="2 3">
    <name type="scientific">Plasmodium ovale curtisi</name>
    <dbReference type="NCBI Taxonomy" id="864141"/>
    <lineage>
        <taxon>Eukaryota</taxon>
        <taxon>Sar</taxon>
        <taxon>Alveolata</taxon>
        <taxon>Apicomplexa</taxon>
        <taxon>Aconoidasida</taxon>
        <taxon>Haemosporida</taxon>
        <taxon>Plasmodiidae</taxon>
        <taxon>Plasmodium</taxon>
        <taxon>Plasmodium (Plasmodium)</taxon>
    </lineage>
</organism>
<feature type="region of interest" description="Disordered" evidence="1">
    <location>
        <begin position="173"/>
        <end position="200"/>
    </location>
</feature>
<dbReference type="EMBL" id="FLQV01002297">
    <property type="protein sequence ID" value="SBT01108.1"/>
    <property type="molecule type" value="Genomic_DNA"/>
</dbReference>
<dbReference type="AlphaFoldDB" id="A0A1A8X784"/>
<name>A0A1A8X784_PLAOA</name>
<proteinExistence type="predicted"/>
<dbReference type="InterPro" id="IPR008780">
    <property type="entry name" value="Plasmodium_Vir"/>
</dbReference>
<feature type="region of interest" description="Disordered" evidence="1">
    <location>
        <begin position="310"/>
        <end position="351"/>
    </location>
</feature>
<dbReference type="Pfam" id="PF05795">
    <property type="entry name" value="Plasmodium_Vir"/>
    <property type="match status" value="1"/>
</dbReference>
<sequence>MPENPKDDGFEFFDKLTKGTLSANKELEEYYNRIESLYNENSIFVCGHDAEVADCEDSEAIVDHQGSYSDKSFHNDQTYHIFLSKFTNALGKLINQYYASSSLQHDHSKQCVYFKYWFYDKILKNIFSNKKLKDFYAKIKEGDEEDKSVCEAAEEQHSNDTDELIEQFLEQSEEEEDEIVQASSEDSDEDMSEDENQPTCKDGECCNKKILLSLGKSNSCNIYKLKLNQIRNIKLLYDYLEDDKSNNRSSAKEKISKSTYCSFFNETIELYKEKSKCRIYNLNNEYCQEVEKCKNIYPLTNGHILECAKSESTSGSPQRSSNNEELQEATTAPSPPGSGASSDNSPSGDLSHAVSENLKEVADVVSTTQHTPGDMIEKHTLDAPEHITVPDHPNTQVASSADVAGSYSMDSKTLNSCHNGNVGRTCESSLQELAAMPTETVNNLKQLRQENTNINTEPDTGLQEETGNTNTIVSSASSVLGVSALAFMLYKFTPLGSLINNRRGGIDTWDINEEPYDENLLFSSALGNTNSNNNNYSIGYYSLGNT</sequence>
<dbReference type="Proteomes" id="UP000078546">
    <property type="component" value="Unassembled WGS sequence"/>
</dbReference>
<evidence type="ECO:0000313" key="3">
    <source>
        <dbReference type="Proteomes" id="UP000078546"/>
    </source>
</evidence>
<feature type="compositionally biased region" description="Low complexity" evidence="1">
    <location>
        <begin position="337"/>
        <end position="349"/>
    </location>
</feature>
<feature type="compositionally biased region" description="Polar residues" evidence="1">
    <location>
        <begin position="310"/>
        <end position="331"/>
    </location>
</feature>
<gene>
    <name evidence="2" type="ORF">POVCU1_064590</name>
</gene>
<feature type="compositionally biased region" description="Acidic residues" evidence="1">
    <location>
        <begin position="173"/>
        <end position="196"/>
    </location>
</feature>
<accession>A0A1A8X784</accession>
<evidence type="ECO:0000256" key="1">
    <source>
        <dbReference type="SAM" id="MobiDB-lite"/>
    </source>
</evidence>
<evidence type="ECO:0000313" key="2">
    <source>
        <dbReference type="EMBL" id="SBT01108.1"/>
    </source>
</evidence>